<evidence type="ECO:0000313" key="2">
    <source>
        <dbReference type="EMBL" id="GMR45950.1"/>
    </source>
</evidence>
<feature type="non-terminal residue" evidence="2">
    <location>
        <position position="1"/>
    </location>
</feature>
<gene>
    <name evidence="2" type="ORF">PMAYCL1PPCAC_16145</name>
    <name evidence="3" type="ORF">PMAYCL1PPCAC_16152</name>
</gene>
<dbReference type="Proteomes" id="UP001328107">
    <property type="component" value="Unassembled WGS sequence"/>
</dbReference>
<organism evidence="2 4">
    <name type="scientific">Pristionchus mayeri</name>
    <dbReference type="NCBI Taxonomy" id="1317129"/>
    <lineage>
        <taxon>Eukaryota</taxon>
        <taxon>Metazoa</taxon>
        <taxon>Ecdysozoa</taxon>
        <taxon>Nematoda</taxon>
        <taxon>Chromadorea</taxon>
        <taxon>Rhabditida</taxon>
        <taxon>Rhabditina</taxon>
        <taxon>Diplogasteromorpha</taxon>
        <taxon>Diplogasteroidea</taxon>
        <taxon>Neodiplogasteridae</taxon>
        <taxon>Pristionchus</taxon>
    </lineage>
</organism>
<name>A0AAN5CK69_9BILA</name>
<feature type="region of interest" description="Disordered" evidence="1">
    <location>
        <begin position="79"/>
        <end position="98"/>
    </location>
</feature>
<reference evidence="4" key="1">
    <citation type="submission" date="2022-10" db="EMBL/GenBank/DDBJ databases">
        <title>Genome assembly of Pristionchus species.</title>
        <authorList>
            <person name="Yoshida K."/>
            <person name="Sommer R.J."/>
        </authorList>
    </citation>
    <scope>NUCLEOTIDE SEQUENCE [LARGE SCALE GENOMIC DNA]</scope>
    <source>
        <strain evidence="4">RS5460</strain>
    </source>
</reference>
<comment type="caution">
    <text evidence="2">The sequence shown here is derived from an EMBL/GenBank/DDBJ whole genome shotgun (WGS) entry which is preliminary data.</text>
</comment>
<sequence length="98" mass="11705">GYACYFFILRVDWDEMIEQNADDYETLEPILRDKFRIIDREIMKEDGSRADRVRFHSRICGVLSFNFDRYKESEYVKEIRNEQSDGENSDTPHAALSK</sequence>
<proteinExistence type="predicted"/>
<dbReference type="AlphaFoldDB" id="A0AAN5CK69"/>
<evidence type="ECO:0000313" key="3">
    <source>
        <dbReference type="EMBL" id="GMR45957.1"/>
    </source>
</evidence>
<protein>
    <submittedName>
        <fullName evidence="2">Uncharacterized protein</fullName>
    </submittedName>
</protein>
<accession>A0AAN5CK69</accession>
<evidence type="ECO:0000256" key="1">
    <source>
        <dbReference type="SAM" id="MobiDB-lite"/>
    </source>
</evidence>
<evidence type="ECO:0000313" key="4">
    <source>
        <dbReference type="Proteomes" id="UP001328107"/>
    </source>
</evidence>
<dbReference type="EMBL" id="BTRK01000004">
    <property type="protein sequence ID" value="GMR45957.1"/>
    <property type="molecule type" value="Genomic_DNA"/>
</dbReference>
<reference evidence="2" key="2">
    <citation type="submission" date="2023-06" db="EMBL/GenBank/DDBJ databases">
        <title>Genome assembly of Pristionchus species.</title>
        <authorList>
            <person name="Yoshida K."/>
            <person name="Sommer R.J."/>
        </authorList>
    </citation>
    <scope>NUCLEOTIDE SEQUENCE</scope>
    <source>
        <strain evidence="2 4">RS5460</strain>
    </source>
</reference>
<dbReference type="EMBL" id="BTRK01000004">
    <property type="protein sequence ID" value="GMR45950.1"/>
    <property type="molecule type" value="Genomic_DNA"/>
</dbReference>
<keyword evidence="4" id="KW-1185">Reference proteome</keyword>